<dbReference type="Proteomes" id="UP000292702">
    <property type="component" value="Unassembled WGS sequence"/>
</dbReference>
<evidence type="ECO:0000313" key="1">
    <source>
        <dbReference type="EMBL" id="TCD65846.1"/>
    </source>
</evidence>
<name>A0A4R0RF68_9APHY</name>
<keyword evidence="2" id="KW-1185">Reference proteome</keyword>
<sequence length="191" mass="21532">MSTFPPLFKPNFYHEYSVVLSHPIDEVFTILGTDAGHERTCRLSGLCTKLELFEKDTVELPVSLPLADVHVRTAPGATSSHPSPQPTRTLPRQSFRLTESVPVAFGWHTDVCPTGTFTWDEEGKVALYETLTDGGVHVWKLREFEEAGEGKTRVKERIEGACPWILKSIVQRETKKSHAAHMELYHTLFQS</sequence>
<dbReference type="EMBL" id="RWJN01000161">
    <property type="protein sequence ID" value="TCD65846.1"/>
    <property type="molecule type" value="Genomic_DNA"/>
</dbReference>
<comment type="caution">
    <text evidence="1">The sequence shown here is derived from an EMBL/GenBank/DDBJ whole genome shotgun (WGS) entry which is preliminary data.</text>
</comment>
<reference evidence="1 2" key="1">
    <citation type="submission" date="2018-11" db="EMBL/GenBank/DDBJ databases">
        <title>Genome assembly of Steccherinum ochraceum LE-BIN_3174, the white-rot fungus of the Steccherinaceae family (The Residual Polyporoid clade, Polyporales, Basidiomycota).</title>
        <authorList>
            <person name="Fedorova T.V."/>
            <person name="Glazunova O.A."/>
            <person name="Landesman E.O."/>
            <person name="Moiseenko K.V."/>
            <person name="Psurtseva N.V."/>
            <person name="Savinova O.S."/>
            <person name="Shakhova N.V."/>
            <person name="Tyazhelova T.V."/>
            <person name="Vasina D.V."/>
        </authorList>
    </citation>
    <scope>NUCLEOTIDE SEQUENCE [LARGE SCALE GENOMIC DNA]</scope>
    <source>
        <strain evidence="1 2">LE-BIN_3174</strain>
    </source>
</reference>
<accession>A0A4R0RF68</accession>
<dbReference type="OrthoDB" id="619536at2759"/>
<gene>
    <name evidence="1" type="ORF">EIP91_002152</name>
</gene>
<protein>
    <submittedName>
        <fullName evidence="1">Uncharacterized protein</fullName>
    </submittedName>
</protein>
<proteinExistence type="predicted"/>
<organism evidence="1 2">
    <name type="scientific">Steccherinum ochraceum</name>
    <dbReference type="NCBI Taxonomy" id="92696"/>
    <lineage>
        <taxon>Eukaryota</taxon>
        <taxon>Fungi</taxon>
        <taxon>Dikarya</taxon>
        <taxon>Basidiomycota</taxon>
        <taxon>Agaricomycotina</taxon>
        <taxon>Agaricomycetes</taxon>
        <taxon>Polyporales</taxon>
        <taxon>Steccherinaceae</taxon>
        <taxon>Steccherinum</taxon>
    </lineage>
</organism>
<evidence type="ECO:0000313" key="2">
    <source>
        <dbReference type="Proteomes" id="UP000292702"/>
    </source>
</evidence>
<dbReference type="AlphaFoldDB" id="A0A4R0RF68"/>